<dbReference type="EMBL" id="JAUOZS010000001">
    <property type="protein sequence ID" value="MDT8900678.1"/>
    <property type="molecule type" value="Genomic_DNA"/>
</dbReference>
<feature type="domain" description="YgjP-like metallopeptidase" evidence="1">
    <location>
        <begin position="21"/>
        <end position="233"/>
    </location>
</feature>
<organism evidence="2 3">
    <name type="scientific">Anaeroselena agilis</name>
    <dbReference type="NCBI Taxonomy" id="3063788"/>
    <lineage>
        <taxon>Bacteria</taxon>
        <taxon>Bacillati</taxon>
        <taxon>Bacillota</taxon>
        <taxon>Negativicutes</taxon>
        <taxon>Acetonemataceae</taxon>
        <taxon>Anaeroselena</taxon>
    </lineage>
</organism>
<keyword evidence="2" id="KW-0645">Protease</keyword>
<gene>
    <name evidence="2" type="ORF">Q4T40_05410</name>
</gene>
<proteinExistence type="predicted"/>
<comment type="caution">
    <text evidence="2">The sequence shown here is derived from an EMBL/GenBank/DDBJ whole genome shotgun (WGS) entry which is preliminary data.</text>
</comment>
<keyword evidence="2" id="KW-0482">Metalloprotease</keyword>
<dbReference type="Pfam" id="PF01863">
    <property type="entry name" value="YgjP-like"/>
    <property type="match status" value="1"/>
</dbReference>
<dbReference type="GO" id="GO:0008237">
    <property type="term" value="F:metallopeptidase activity"/>
    <property type="evidence" value="ECO:0007669"/>
    <property type="project" value="UniProtKB-KW"/>
</dbReference>
<dbReference type="PANTHER" id="PTHR30399">
    <property type="entry name" value="UNCHARACTERIZED PROTEIN YGJP"/>
    <property type="match status" value="1"/>
</dbReference>
<protein>
    <submittedName>
        <fullName evidence="2">SprT family zinc-dependent metalloprotease</fullName>
        <ecNumber evidence="2">3.4.-.-</ecNumber>
    </submittedName>
</protein>
<accession>A0ABU3NWQ9</accession>
<dbReference type="PANTHER" id="PTHR30399:SF1">
    <property type="entry name" value="UTP PYROPHOSPHATASE"/>
    <property type="match status" value="1"/>
</dbReference>
<name>A0ABU3NWQ9_9FIRM</name>
<dbReference type="CDD" id="cd07344">
    <property type="entry name" value="M48_yhfN_like"/>
    <property type="match status" value="1"/>
</dbReference>
<evidence type="ECO:0000313" key="2">
    <source>
        <dbReference type="EMBL" id="MDT8900678.1"/>
    </source>
</evidence>
<evidence type="ECO:0000259" key="1">
    <source>
        <dbReference type="Pfam" id="PF01863"/>
    </source>
</evidence>
<dbReference type="RefSeq" id="WP_413779215.1">
    <property type="nucleotide sequence ID" value="NZ_JAUOZS010000001.1"/>
</dbReference>
<reference evidence="2 3" key="1">
    <citation type="submission" date="2023-07" db="EMBL/GenBank/DDBJ databases">
        <title>The novel representative of Negativicutes class, Anaeroselena agilis gen. nov. sp. nov.</title>
        <authorList>
            <person name="Prokofeva M.I."/>
            <person name="Elcheninov A.G."/>
            <person name="Klyukina A."/>
            <person name="Kublanov I.V."/>
            <person name="Frolov E.N."/>
            <person name="Podosokorskaya O.A."/>
        </authorList>
    </citation>
    <scope>NUCLEOTIDE SEQUENCE [LARGE SCALE GENOMIC DNA]</scope>
    <source>
        <strain evidence="2 3">4137-cl</strain>
    </source>
</reference>
<dbReference type="InterPro" id="IPR002725">
    <property type="entry name" value="YgjP-like_metallopeptidase"/>
</dbReference>
<dbReference type="InterPro" id="IPR053136">
    <property type="entry name" value="UTP_pyrophosphatase-like"/>
</dbReference>
<dbReference type="Proteomes" id="UP001254848">
    <property type="component" value="Unassembled WGS sequence"/>
</dbReference>
<keyword evidence="3" id="KW-1185">Reference proteome</keyword>
<evidence type="ECO:0000313" key="3">
    <source>
        <dbReference type="Proteomes" id="UP001254848"/>
    </source>
</evidence>
<dbReference type="EC" id="3.4.-.-" evidence="2"/>
<sequence length="245" mass="27436">MEDLVIGSDRLTVTVTYSRRRTVRIRVAAADRIEVAAPLRFPEAEVAALLRGREAWIARQRAKLAAVAANPVNAAAEPGAKLLYLGLARQLTVLWGGVGRAEVTVEDERIFARLPAVSAAEQATALAAALRHWYVEQARAVLTERTAQWAEVLGVRPLRIFIREQKSRWGSCSSRGNVNYNWRVVMAPPAVVDYLVIHELCHMREANHSAAFWRLVEAADPDYREHRKWLRSHGALLTRLFADDG</sequence>
<dbReference type="Gene3D" id="3.30.2010.10">
    <property type="entry name" value="Metalloproteases ('zincins'), catalytic domain"/>
    <property type="match status" value="1"/>
</dbReference>
<keyword evidence="2" id="KW-0378">Hydrolase</keyword>